<keyword evidence="2" id="KW-1133">Transmembrane helix</keyword>
<dbReference type="RefSeq" id="WP_309850667.1">
    <property type="nucleotide sequence ID" value="NZ_BAAAIU010000005.1"/>
</dbReference>
<dbReference type="Proteomes" id="UP001247307">
    <property type="component" value="Unassembled WGS sequence"/>
</dbReference>
<keyword evidence="2" id="KW-0472">Membrane</keyword>
<evidence type="ECO:0000256" key="1">
    <source>
        <dbReference type="SAM" id="MobiDB-lite"/>
    </source>
</evidence>
<proteinExistence type="predicted"/>
<evidence type="ECO:0000313" key="4">
    <source>
        <dbReference type="Proteomes" id="UP001247307"/>
    </source>
</evidence>
<feature type="compositionally biased region" description="Low complexity" evidence="1">
    <location>
        <begin position="81"/>
        <end position="99"/>
    </location>
</feature>
<organism evidence="3 4">
    <name type="scientific">Falsarthrobacter nasiphocae</name>
    <dbReference type="NCBI Taxonomy" id="189863"/>
    <lineage>
        <taxon>Bacteria</taxon>
        <taxon>Bacillati</taxon>
        <taxon>Actinomycetota</taxon>
        <taxon>Actinomycetes</taxon>
        <taxon>Micrococcales</taxon>
        <taxon>Micrococcaceae</taxon>
        <taxon>Falsarthrobacter</taxon>
    </lineage>
</organism>
<evidence type="ECO:0000313" key="3">
    <source>
        <dbReference type="EMBL" id="MDR6892112.1"/>
    </source>
</evidence>
<feature type="transmembrane region" description="Helical" evidence="2">
    <location>
        <begin position="52"/>
        <end position="75"/>
    </location>
</feature>
<feature type="region of interest" description="Disordered" evidence="1">
    <location>
        <begin position="264"/>
        <end position="284"/>
    </location>
</feature>
<feature type="compositionally biased region" description="Polar residues" evidence="1">
    <location>
        <begin position="1"/>
        <end position="27"/>
    </location>
</feature>
<accession>A0AAE3YG25</accession>
<gene>
    <name evidence="3" type="ORF">J2S35_001052</name>
</gene>
<evidence type="ECO:0000256" key="2">
    <source>
        <dbReference type="SAM" id="Phobius"/>
    </source>
</evidence>
<dbReference type="AlphaFoldDB" id="A0AAE3YG25"/>
<protein>
    <submittedName>
        <fullName evidence="3">Uncharacterized protein</fullName>
    </submittedName>
</protein>
<dbReference type="EMBL" id="JAVDUI010000001">
    <property type="protein sequence ID" value="MDR6892112.1"/>
    <property type="molecule type" value="Genomic_DNA"/>
</dbReference>
<sequence length="395" mass="41757">MSYQQNPQGMQGQGYSQPAGQGYNQPASDPFGSHAGGSPAPGSGGPKKKTGLIVGLVLGGLVVLGLIIALIANLMNVVGKGSSKDASSTSSDGQSYSKGDQGEAEKTVSTYVDALRDGKAQDALKKMDTDMVGLDPDQPYYKDEVYSKAKNRPEGFSRTDSKRVSDDWYKVSGTVKQKSRDLPVEYDVRRIGGEWKVAPRSSYVSLPHVYASGAKFPVTVNGVSVSDSSSTSATSMKNPLPGDYEISSINNTYFTTKPVTATAWADGSKEGSSGTSKLEVKPTAEAQKTVVTAVTEAMKTCAAKLDHKTCGREFNAYSSQGKLEGLKVTIAKMPVIEATAGSSSPNRFTISTTTKGTMDYDAKLNGQPVQASRDLDISGSATMSPEGKVQELKLY</sequence>
<feature type="region of interest" description="Disordered" evidence="1">
    <location>
        <begin position="81"/>
        <end position="107"/>
    </location>
</feature>
<keyword evidence="2" id="KW-0812">Transmembrane</keyword>
<comment type="caution">
    <text evidence="3">The sequence shown here is derived from an EMBL/GenBank/DDBJ whole genome shotgun (WGS) entry which is preliminary data.</text>
</comment>
<reference evidence="3" key="1">
    <citation type="submission" date="2023-07" db="EMBL/GenBank/DDBJ databases">
        <title>Sequencing the genomes of 1000 actinobacteria strains.</title>
        <authorList>
            <person name="Klenk H.-P."/>
        </authorList>
    </citation>
    <scope>NUCLEOTIDE SEQUENCE</scope>
    <source>
        <strain evidence="3">DSM 13988</strain>
    </source>
</reference>
<name>A0AAE3YG25_9MICC</name>
<feature type="compositionally biased region" description="Low complexity" evidence="1">
    <location>
        <begin position="32"/>
        <end position="41"/>
    </location>
</feature>
<keyword evidence="4" id="KW-1185">Reference proteome</keyword>
<feature type="region of interest" description="Disordered" evidence="1">
    <location>
        <begin position="1"/>
        <end position="45"/>
    </location>
</feature>